<keyword evidence="2" id="KW-1185">Reference proteome</keyword>
<gene>
    <name evidence="1" type="ORF">Pmani_033089</name>
</gene>
<proteinExistence type="predicted"/>
<dbReference type="AlphaFoldDB" id="A0AAE1TQT2"/>
<dbReference type="Proteomes" id="UP001292094">
    <property type="component" value="Unassembled WGS sequence"/>
</dbReference>
<evidence type="ECO:0000313" key="2">
    <source>
        <dbReference type="Proteomes" id="UP001292094"/>
    </source>
</evidence>
<organism evidence="1 2">
    <name type="scientific">Petrolisthes manimaculis</name>
    <dbReference type="NCBI Taxonomy" id="1843537"/>
    <lineage>
        <taxon>Eukaryota</taxon>
        <taxon>Metazoa</taxon>
        <taxon>Ecdysozoa</taxon>
        <taxon>Arthropoda</taxon>
        <taxon>Crustacea</taxon>
        <taxon>Multicrustacea</taxon>
        <taxon>Malacostraca</taxon>
        <taxon>Eumalacostraca</taxon>
        <taxon>Eucarida</taxon>
        <taxon>Decapoda</taxon>
        <taxon>Pleocyemata</taxon>
        <taxon>Anomura</taxon>
        <taxon>Galatheoidea</taxon>
        <taxon>Porcellanidae</taxon>
        <taxon>Petrolisthes</taxon>
    </lineage>
</organism>
<sequence length="71" mass="7508">MKTALVVRTVSVMALVSSPPSFQNQTRCPPNNGTPCPLARLREHCDQAKRVEVLMLGGGGGSVRMSGAVLE</sequence>
<reference evidence="1" key="1">
    <citation type="submission" date="2023-11" db="EMBL/GenBank/DDBJ databases">
        <title>Genome assemblies of two species of porcelain crab, Petrolisthes cinctipes and Petrolisthes manimaculis (Anomura: Porcellanidae).</title>
        <authorList>
            <person name="Angst P."/>
        </authorList>
    </citation>
    <scope>NUCLEOTIDE SEQUENCE</scope>
    <source>
        <strain evidence="1">PB745_02</strain>
        <tissue evidence="1">Gill</tissue>
    </source>
</reference>
<accession>A0AAE1TQT2</accession>
<dbReference type="EMBL" id="JAWZYT010004324">
    <property type="protein sequence ID" value="KAK4294272.1"/>
    <property type="molecule type" value="Genomic_DNA"/>
</dbReference>
<name>A0AAE1TQT2_9EUCA</name>
<evidence type="ECO:0000313" key="1">
    <source>
        <dbReference type="EMBL" id="KAK4294272.1"/>
    </source>
</evidence>
<comment type="caution">
    <text evidence="1">The sequence shown here is derived from an EMBL/GenBank/DDBJ whole genome shotgun (WGS) entry which is preliminary data.</text>
</comment>
<protein>
    <submittedName>
        <fullName evidence="1">Uncharacterized protein</fullName>
    </submittedName>
</protein>